<feature type="domain" description="Poly(A) RNA polymerase mitochondrial-like central palm" evidence="10">
    <location>
        <begin position="69"/>
        <end position="202"/>
    </location>
</feature>
<evidence type="ECO:0000256" key="1">
    <source>
        <dbReference type="ARBA" id="ARBA00001936"/>
    </source>
</evidence>
<evidence type="ECO:0000256" key="4">
    <source>
        <dbReference type="ARBA" id="ARBA00022679"/>
    </source>
</evidence>
<dbReference type="OrthoDB" id="273917at2759"/>
<dbReference type="GO" id="GO:0071042">
    <property type="term" value="P:nuclear polyadenylation-dependent mRNA catabolic process"/>
    <property type="evidence" value="ECO:0007669"/>
    <property type="project" value="UniProtKB-ARBA"/>
</dbReference>
<dbReference type="FunFam" id="1.10.1410.10:FF:000003">
    <property type="entry name" value="non-canonical poly(A) RNA polymerase PAPD7"/>
    <property type="match status" value="1"/>
</dbReference>
<name>A0A1E4SYR8_9ASCO</name>
<dbReference type="Gene3D" id="1.10.1410.10">
    <property type="match status" value="1"/>
</dbReference>
<comment type="cofactor">
    <cofactor evidence="1">
        <name>Mn(2+)</name>
        <dbReference type="ChEBI" id="CHEBI:29035"/>
    </cofactor>
</comment>
<dbReference type="SUPFAM" id="SSF81301">
    <property type="entry name" value="Nucleotidyltransferase"/>
    <property type="match status" value="1"/>
</dbReference>
<comment type="catalytic activity">
    <reaction evidence="7">
        <text>RNA(n) + ATP = RNA(n)-3'-adenine ribonucleotide + diphosphate</text>
        <dbReference type="Rhea" id="RHEA:11332"/>
        <dbReference type="Rhea" id="RHEA-COMP:14527"/>
        <dbReference type="Rhea" id="RHEA-COMP:17347"/>
        <dbReference type="ChEBI" id="CHEBI:30616"/>
        <dbReference type="ChEBI" id="CHEBI:33019"/>
        <dbReference type="ChEBI" id="CHEBI:140395"/>
        <dbReference type="ChEBI" id="CHEBI:173115"/>
        <dbReference type="EC" id="2.7.7.19"/>
    </reaction>
</comment>
<dbReference type="GO" id="GO:1990817">
    <property type="term" value="F:poly(A) RNA polymerase activity"/>
    <property type="evidence" value="ECO:0007669"/>
    <property type="project" value="UniProtKB-EC"/>
</dbReference>
<keyword evidence="5" id="KW-0479">Metal-binding</keyword>
<dbReference type="EMBL" id="KV453855">
    <property type="protein sequence ID" value="ODV84653.1"/>
    <property type="molecule type" value="Genomic_DNA"/>
</dbReference>
<dbReference type="Pfam" id="PF22600">
    <property type="entry name" value="MTPAP-like_central"/>
    <property type="match status" value="1"/>
</dbReference>
<dbReference type="GO" id="GO:0071051">
    <property type="term" value="P:poly(A)-dependent snoRNA 3'-end processing"/>
    <property type="evidence" value="ECO:0007669"/>
    <property type="project" value="UniProtKB-ARBA"/>
</dbReference>
<dbReference type="InterPro" id="IPR054708">
    <property type="entry name" value="MTPAP-like_central"/>
</dbReference>
<dbReference type="CDD" id="cd05402">
    <property type="entry name" value="NT_PAP_TUTase"/>
    <property type="match status" value="1"/>
</dbReference>
<dbReference type="InterPro" id="IPR043519">
    <property type="entry name" value="NT_sf"/>
</dbReference>
<dbReference type="Proteomes" id="UP000094801">
    <property type="component" value="Unassembled WGS sequence"/>
</dbReference>
<dbReference type="GO" id="GO:0071044">
    <property type="term" value="P:histone mRNA catabolic process"/>
    <property type="evidence" value="ECO:0007669"/>
    <property type="project" value="UniProtKB-ARBA"/>
</dbReference>
<dbReference type="GO" id="GO:0034475">
    <property type="term" value="P:U4 snRNA 3'-end processing"/>
    <property type="evidence" value="ECO:0007669"/>
    <property type="project" value="UniProtKB-ARBA"/>
</dbReference>
<evidence type="ECO:0000256" key="2">
    <source>
        <dbReference type="ARBA" id="ARBA00008593"/>
    </source>
</evidence>
<evidence type="ECO:0000256" key="6">
    <source>
        <dbReference type="ARBA" id="ARBA00022842"/>
    </source>
</evidence>
<feature type="domain" description="PAP-associated" evidence="9">
    <location>
        <begin position="263"/>
        <end position="323"/>
    </location>
</feature>
<dbReference type="GO" id="GO:0071037">
    <property type="term" value="P:nuclear polyadenylation-dependent snRNA catabolic process"/>
    <property type="evidence" value="ECO:0007669"/>
    <property type="project" value="UniProtKB-ARBA"/>
</dbReference>
<dbReference type="InterPro" id="IPR002058">
    <property type="entry name" value="PAP_assoc"/>
</dbReference>
<dbReference type="SUPFAM" id="SSF81631">
    <property type="entry name" value="PAP/OAS1 substrate-binding domain"/>
    <property type="match status" value="1"/>
</dbReference>
<dbReference type="Gene3D" id="3.30.460.10">
    <property type="entry name" value="Beta Polymerase, domain 2"/>
    <property type="match status" value="1"/>
</dbReference>
<evidence type="ECO:0000313" key="12">
    <source>
        <dbReference type="Proteomes" id="UP000094801"/>
    </source>
</evidence>
<gene>
    <name evidence="11" type="ORF">CANARDRAFT_200068</name>
</gene>
<dbReference type="GO" id="GO:0005730">
    <property type="term" value="C:nucleolus"/>
    <property type="evidence" value="ECO:0007669"/>
    <property type="project" value="TreeGrafter"/>
</dbReference>
<protein>
    <recommendedName>
        <fullName evidence="3">polynucleotide adenylyltransferase</fullName>
        <ecNumber evidence="3">2.7.7.19</ecNumber>
    </recommendedName>
</protein>
<dbReference type="PANTHER" id="PTHR23092:SF15">
    <property type="entry name" value="INACTIVE NON-CANONICAL POLY(A) RNA POLYMERASE PROTEIN TRF4-2-RELATED"/>
    <property type="match status" value="1"/>
</dbReference>
<feature type="region of interest" description="Disordered" evidence="8">
    <location>
        <begin position="20"/>
        <end position="53"/>
    </location>
</feature>
<dbReference type="FunFam" id="3.30.460.10:FF:000006">
    <property type="entry name" value="non-canonical poly(A) RNA polymerase PAPD5"/>
    <property type="match status" value="1"/>
</dbReference>
<comment type="similarity">
    <text evidence="2">Belongs to the DNA polymerase type-B-like family.</text>
</comment>
<dbReference type="InterPro" id="IPR045862">
    <property type="entry name" value="Trf4-like"/>
</dbReference>
<feature type="region of interest" description="Disordered" evidence="8">
    <location>
        <begin position="394"/>
        <end position="415"/>
    </location>
</feature>
<dbReference type="STRING" id="983967.A0A1E4SYR8"/>
<dbReference type="EC" id="2.7.7.19" evidence="3"/>
<dbReference type="GO" id="GO:0031499">
    <property type="term" value="C:TRAMP complex"/>
    <property type="evidence" value="ECO:0007669"/>
    <property type="project" value="TreeGrafter"/>
</dbReference>
<feature type="compositionally biased region" description="Basic and acidic residues" evidence="8">
    <location>
        <begin position="505"/>
        <end position="516"/>
    </location>
</feature>
<dbReference type="GO" id="GO:0046872">
    <property type="term" value="F:metal ion binding"/>
    <property type="evidence" value="ECO:0007669"/>
    <property type="project" value="UniProtKB-KW"/>
</dbReference>
<keyword evidence="6" id="KW-0460">Magnesium</keyword>
<dbReference type="GO" id="GO:0043634">
    <property type="term" value="P:polyadenylation-dependent ncRNA catabolic process"/>
    <property type="evidence" value="ECO:0007669"/>
    <property type="project" value="TreeGrafter"/>
</dbReference>
<proteinExistence type="inferred from homology"/>
<evidence type="ECO:0000313" key="11">
    <source>
        <dbReference type="EMBL" id="ODV84653.1"/>
    </source>
</evidence>
<dbReference type="GO" id="GO:0003729">
    <property type="term" value="F:mRNA binding"/>
    <property type="evidence" value="ECO:0007669"/>
    <property type="project" value="TreeGrafter"/>
</dbReference>
<dbReference type="GO" id="GO:0071038">
    <property type="term" value="P:TRAMP-dependent tRNA surveillance pathway"/>
    <property type="evidence" value="ECO:0007669"/>
    <property type="project" value="UniProtKB-ARBA"/>
</dbReference>
<keyword evidence="4" id="KW-0808">Transferase</keyword>
<evidence type="ECO:0000256" key="8">
    <source>
        <dbReference type="SAM" id="MobiDB-lite"/>
    </source>
</evidence>
<accession>A0A1E4SYR8</accession>
<organism evidence="11 12">
    <name type="scientific">[Candida] arabinofermentans NRRL YB-2248</name>
    <dbReference type="NCBI Taxonomy" id="983967"/>
    <lineage>
        <taxon>Eukaryota</taxon>
        <taxon>Fungi</taxon>
        <taxon>Dikarya</taxon>
        <taxon>Ascomycota</taxon>
        <taxon>Saccharomycotina</taxon>
        <taxon>Pichiomycetes</taxon>
        <taxon>Pichiales</taxon>
        <taxon>Pichiaceae</taxon>
        <taxon>Ogataea</taxon>
        <taxon>Ogataea/Candida clade</taxon>
    </lineage>
</organism>
<feature type="compositionally biased region" description="Basic and acidic residues" evidence="8">
    <location>
        <begin position="22"/>
        <end position="35"/>
    </location>
</feature>
<reference evidence="12" key="1">
    <citation type="submission" date="2016-04" db="EMBL/GenBank/DDBJ databases">
        <title>Comparative genomics of biotechnologically important yeasts.</title>
        <authorList>
            <consortium name="DOE Joint Genome Institute"/>
            <person name="Riley R."/>
            <person name="Haridas S."/>
            <person name="Wolfe K.H."/>
            <person name="Lopes M.R."/>
            <person name="Hittinger C.T."/>
            <person name="Goker M."/>
            <person name="Salamov A."/>
            <person name="Wisecaver J."/>
            <person name="Long T.M."/>
            <person name="Aerts A.L."/>
            <person name="Barry K."/>
            <person name="Choi C."/>
            <person name="Clum A."/>
            <person name="Coughlan A.Y."/>
            <person name="Deshpande S."/>
            <person name="Douglass A.P."/>
            <person name="Hanson S.J."/>
            <person name="Klenk H.-P."/>
            <person name="Labutti K."/>
            <person name="Lapidus A."/>
            <person name="Lindquist E."/>
            <person name="Lipzen A."/>
            <person name="Meier-Kolthoff J.P."/>
            <person name="Ohm R.A."/>
            <person name="Otillar R.P."/>
            <person name="Pangilinan J."/>
            <person name="Peng Y."/>
            <person name="Rokas A."/>
            <person name="Rosa C.A."/>
            <person name="Scheuner C."/>
            <person name="Sibirny A.A."/>
            <person name="Slot J.C."/>
            <person name="Stielow J.B."/>
            <person name="Sun H."/>
            <person name="Kurtzman C.P."/>
            <person name="Blackwell M."/>
            <person name="Grigoriev I.V."/>
            <person name="Jeffries T.W."/>
        </authorList>
    </citation>
    <scope>NUCLEOTIDE SEQUENCE [LARGE SCALE GENOMIC DNA]</scope>
    <source>
        <strain evidence="12">NRRL YB-2248</strain>
    </source>
</reference>
<feature type="compositionally biased region" description="Polar residues" evidence="8">
    <location>
        <begin position="476"/>
        <end position="486"/>
    </location>
</feature>
<evidence type="ECO:0000259" key="9">
    <source>
        <dbReference type="Pfam" id="PF03828"/>
    </source>
</evidence>
<dbReference type="GO" id="GO:0071035">
    <property type="term" value="P:nuclear polyadenylation-dependent rRNA catabolic process"/>
    <property type="evidence" value="ECO:0007669"/>
    <property type="project" value="UniProtKB-ARBA"/>
</dbReference>
<dbReference type="GO" id="GO:0071039">
    <property type="term" value="P:nuclear polyadenylation-dependent CUT catabolic process"/>
    <property type="evidence" value="ECO:0007669"/>
    <property type="project" value="UniProtKB-ARBA"/>
</dbReference>
<evidence type="ECO:0000259" key="10">
    <source>
        <dbReference type="Pfam" id="PF22600"/>
    </source>
</evidence>
<evidence type="ECO:0000256" key="7">
    <source>
        <dbReference type="ARBA" id="ARBA00048830"/>
    </source>
</evidence>
<sequence length="523" mass="58771">MAGNSLTDNSDFIAFDFSSDEEEKKTKYDNDESGYHTKSTTHKTGESNSKYPWIRNNDHSRQIEISDWLTMEIKDFINYISPSAEEIQARNGLVKKLRQSITSLWPDAELYCFGSFATDLYLPGSDIDMVIVSKRRNGKYDNKSSLYQLSSFLRTRGLGVNIEPIAKAKVPIIKFVDPTTGIHIDISFERVNGIKAAELIVSWINETPGLRELVMIVKQFLSVRKLNVVHTGGLGGFAIICLVRSFLKLHPRVVTGSIDPLANLGVLLIEFFELYGYNFGYDSTAIAFNDKGDAMYVTKHSNPALQGRNPFLLAIQDPHDPSNNISRGTHNLRDIKRAFGGAFELLANKCYDMYNASYKERLGQSILGDIIKYKGKQRDFEDARETVTNHAYLAASSGSSKSGTLPPLPSEGKRGKLHEDFQFYSDLSDSEDELSKLQAVYEKSQESSSKATKERSIKVDQLMGIQDNEDADDSYDPTQLTKTAVQDFSDSDDDDTKSQAKKNGPKVDERNKRDYWLMKGSSF</sequence>
<dbReference type="PANTHER" id="PTHR23092">
    <property type="entry name" value="POLY(A) RNA POLYMERASE"/>
    <property type="match status" value="1"/>
</dbReference>
<evidence type="ECO:0000256" key="5">
    <source>
        <dbReference type="ARBA" id="ARBA00022723"/>
    </source>
</evidence>
<dbReference type="Pfam" id="PF03828">
    <property type="entry name" value="PAP_assoc"/>
    <property type="match status" value="1"/>
</dbReference>
<feature type="region of interest" description="Disordered" evidence="8">
    <location>
        <begin position="460"/>
        <end position="523"/>
    </location>
</feature>
<dbReference type="GO" id="GO:0071036">
    <property type="term" value="P:nuclear polyadenylation-dependent snoRNA catabolic process"/>
    <property type="evidence" value="ECO:0007669"/>
    <property type="project" value="UniProtKB-ARBA"/>
</dbReference>
<evidence type="ECO:0000256" key="3">
    <source>
        <dbReference type="ARBA" id="ARBA00012388"/>
    </source>
</evidence>
<dbReference type="AlphaFoldDB" id="A0A1E4SYR8"/>
<keyword evidence="12" id="KW-1185">Reference proteome</keyword>